<feature type="region of interest" description="Disordered" evidence="5">
    <location>
        <begin position="343"/>
        <end position="383"/>
    </location>
</feature>
<dbReference type="SUPFAM" id="SSF143113">
    <property type="entry name" value="NAP-like"/>
    <property type="match status" value="1"/>
</dbReference>
<evidence type="ECO:0000256" key="5">
    <source>
        <dbReference type="SAM" id="MobiDB-lite"/>
    </source>
</evidence>
<evidence type="ECO:0000313" key="7">
    <source>
        <dbReference type="Proteomes" id="UP001153737"/>
    </source>
</evidence>
<comment type="similarity">
    <text evidence="2 4">Belongs to the nucleosome assembly protein (NAP) family.</text>
</comment>
<evidence type="ECO:0000256" key="3">
    <source>
        <dbReference type="ARBA" id="ARBA00023242"/>
    </source>
</evidence>
<dbReference type="Proteomes" id="UP001153737">
    <property type="component" value="Chromosome 9"/>
</dbReference>
<protein>
    <recommendedName>
        <fullName evidence="8">Nucleosome assembly protein 1-like 1</fullName>
    </recommendedName>
</protein>
<dbReference type="OrthoDB" id="429671at2759"/>
<comment type="subcellular location">
    <subcellularLocation>
        <location evidence="1">Nucleus</location>
    </subcellularLocation>
</comment>
<dbReference type="Pfam" id="PF00956">
    <property type="entry name" value="NAP"/>
    <property type="match status" value="1"/>
</dbReference>
<sequence length="383" mass="44945">MISKFSYDQEYNRNNIMATEREQVGDCPDDLEYVEEEETLQDIAEKLLQKSDVLEQLQNERNVEILTVLPHSIKRRIKALKKIQLEVTNIEAQFFKDVHALECTYHKLYEPLFEKRSIIVNGSYEPIEEECQWPSDEEDLPEALKEKMKIVDYPENETEDQKGIPEFWLTIFKNVSLLSEMVKPHDVPILTHLTDIRVVCKEDPMGFLLEFHFSPNQFFTNSILIKEYEMKCSPDYEDPFGFEGPEIYKCSGCEINWNKGKNVTLKTVKKKQKHKSTGVVRTVTKTVQNDSFFNFFNPPNIPEETKDEDVDEDLRCLLVSDFEIGHYIRERVIPRAVLYFTGEAIEDEEDSEEEEEDDDDDQEDSDEKETTPKNIEDCDCEKQ</sequence>
<dbReference type="Gene3D" id="3.30.1120.90">
    <property type="entry name" value="Nucleosome assembly protein"/>
    <property type="match status" value="1"/>
</dbReference>
<organism evidence="6 7">
    <name type="scientific">Phaedon cochleariae</name>
    <name type="common">Mustard beetle</name>
    <dbReference type="NCBI Taxonomy" id="80249"/>
    <lineage>
        <taxon>Eukaryota</taxon>
        <taxon>Metazoa</taxon>
        <taxon>Ecdysozoa</taxon>
        <taxon>Arthropoda</taxon>
        <taxon>Hexapoda</taxon>
        <taxon>Insecta</taxon>
        <taxon>Pterygota</taxon>
        <taxon>Neoptera</taxon>
        <taxon>Endopterygota</taxon>
        <taxon>Coleoptera</taxon>
        <taxon>Polyphaga</taxon>
        <taxon>Cucujiformia</taxon>
        <taxon>Chrysomeloidea</taxon>
        <taxon>Chrysomelidae</taxon>
        <taxon>Chrysomelinae</taxon>
        <taxon>Chrysomelini</taxon>
        <taxon>Phaedon</taxon>
    </lineage>
</organism>
<dbReference type="FunFam" id="1.20.5.1500:FF:000001">
    <property type="entry name" value="Nucleosome assembly protein 1-like 1"/>
    <property type="match status" value="1"/>
</dbReference>
<feature type="compositionally biased region" description="Basic and acidic residues" evidence="5">
    <location>
        <begin position="368"/>
        <end position="383"/>
    </location>
</feature>
<name>A0A9P0GVS5_PHACE</name>
<dbReference type="FunFam" id="3.30.1120.90:FF:000001">
    <property type="entry name" value="Nucleosome assembly protein 1-like 1"/>
    <property type="match status" value="1"/>
</dbReference>
<dbReference type="InterPro" id="IPR037231">
    <property type="entry name" value="NAP-like_sf"/>
</dbReference>
<dbReference type="AlphaFoldDB" id="A0A9P0GVS5"/>
<keyword evidence="7" id="KW-1185">Reference proteome</keyword>
<evidence type="ECO:0008006" key="8">
    <source>
        <dbReference type="Google" id="ProtNLM"/>
    </source>
</evidence>
<evidence type="ECO:0000256" key="2">
    <source>
        <dbReference type="ARBA" id="ARBA00009947"/>
    </source>
</evidence>
<dbReference type="Gene3D" id="1.20.5.1500">
    <property type="match status" value="1"/>
</dbReference>
<dbReference type="InterPro" id="IPR002164">
    <property type="entry name" value="NAP_family"/>
</dbReference>
<dbReference type="GO" id="GO:0005634">
    <property type="term" value="C:nucleus"/>
    <property type="evidence" value="ECO:0007669"/>
    <property type="project" value="UniProtKB-SubCell"/>
</dbReference>
<gene>
    <name evidence="6" type="ORF">PHAECO_LOCUS12832</name>
</gene>
<reference evidence="6" key="2">
    <citation type="submission" date="2022-10" db="EMBL/GenBank/DDBJ databases">
        <authorList>
            <consortium name="ENA_rothamsted_submissions"/>
            <consortium name="culmorum"/>
            <person name="King R."/>
        </authorList>
    </citation>
    <scope>NUCLEOTIDE SEQUENCE</scope>
</reference>
<evidence type="ECO:0000256" key="4">
    <source>
        <dbReference type="RuleBase" id="RU003876"/>
    </source>
</evidence>
<feature type="compositionally biased region" description="Acidic residues" evidence="5">
    <location>
        <begin position="344"/>
        <end position="367"/>
    </location>
</feature>
<accession>A0A9P0GVS5</accession>
<dbReference type="PANTHER" id="PTHR11875">
    <property type="entry name" value="TESTIS-SPECIFIC Y-ENCODED PROTEIN"/>
    <property type="match status" value="1"/>
</dbReference>
<dbReference type="EMBL" id="OU896715">
    <property type="protein sequence ID" value="CAH1183603.1"/>
    <property type="molecule type" value="Genomic_DNA"/>
</dbReference>
<proteinExistence type="inferred from homology"/>
<evidence type="ECO:0000313" key="6">
    <source>
        <dbReference type="EMBL" id="CAH1183603.1"/>
    </source>
</evidence>
<keyword evidence="3" id="KW-0539">Nucleus</keyword>
<dbReference type="GO" id="GO:0006334">
    <property type="term" value="P:nucleosome assembly"/>
    <property type="evidence" value="ECO:0007669"/>
    <property type="project" value="InterPro"/>
</dbReference>
<evidence type="ECO:0000256" key="1">
    <source>
        <dbReference type="ARBA" id="ARBA00004123"/>
    </source>
</evidence>
<reference evidence="6" key="1">
    <citation type="submission" date="2022-01" db="EMBL/GenBank/DDBJ databases">
        <authorList>
            <person name="King R."/>
        </authorList>
    </citation>
    <scope>NUCLEOTIDE SEQUENCE</scope>
</reference>